<dbReference type="InParanoid" id="G4RT17"/>
<dbReference type="AlphaFoldDB" id="G4RT17"/>
<evidence type="ECO:0000313" key="1">
    <source>
        <dbReference type="EMBL" id="CCD62118.1"/>
    </source>
</evidence>
<gene>
    <name evidence="1 3" type="ORF">B0511.17</name>
    <name evidence="1" type="ORF">CELE_B0511.17</name>
</gene>
<keyword evidence="2" id="KW-1185">Reference proteome</keyword>
<dbReference type="HOGENOM" id="CLU_2624250_0_0_1"/>
<dbReference type="SMR" id="G4RT17"/>
<accession>G4RT17</accession>
<dbReference type="EMBL" id="BX284601">
    <property type="protein sequence ID" value="CCD62118.1"/>
    <property type="molecule type" value="Genomic_DNA"/>
</dbReference>
<proteinExistence type="predicted"/>
<dbReference type="CTD" id="13181911"/>
<dbReference type="Bgee" id="WBGene00219234">
    <property type="expression patterns" value="Expressed in pharyngeal muscle cell (C elegans) and 2 other cell types or tissues"/>
</dbReference>
<dbReference type="KEGG" id="cel:CELE_B0511.17"/>
<name>G4RT17_CAEEL</name>
<sequence length="80" mass="9663">MPNLRRIRFNSYGPQNYEGVMHRIIHRPWNGKRRPKVFKYKIDELDCTLGWDIESDDGQIATVNFIEECLDFVVWKNDNY</sequence>
<dbReference type="AGR" id="WB:WBGene00219234"/>
<dbReference type="Proteomes" id="UP000001940">
    <property type="component" value="Chromosome I"/>
</dbReference>
<dbReference type="PhylomeDB" id="G4RT17"/>
<dbReference type="PaxDb" id="6239-B0511.17"/>
<evidence type="ECO:0000313" key="2">
    <source>
        <dbReference type="Proteomes" id="UP000001940"/>
    </source>
</evidence>
<evidence type="ECO:0000313" key="3">
    <source>
        <dbReference type="WormBase" id="B0511.17"/>
    </source>
</evidence>
<protein>
    <submittedName>
        <fullName evidence="1">DUF4283 domain-containing protein</fullName>
    </submittedName>
</protein>
<reference evidence="1 2" key="1">
    <citation type="journal article" date="1998" name="Science">
        <title>Genome sequence of the nematode C. elegans: a platform for investigating biology.</title>
        <authorList>
            <consortium name="The C. elegans sequencing consortium"/>
            <person name="Sulson J.E."/>
            <person name="Waterston R."/>
        </authorList>
    </citation>
    <scope>NUCLEOTIDE SEQUENCE [LARGE SCALE GENOMIC DNA]</scope>
    <source>
        <strain evidence="1 2">Bristol N2</strain>
    </source>
</reference>
<dbReference type="WormBase" id="B0511.17">
    <property type="protein sequence ID" value="CE46528"/>
    <property type="gene ID" value="WBGene00219234"/>
</dbReference>
<organism evidence="1 2">
    <name type="scientific">Caenorhabditis elegans</name>
    <dbReference type="NCBI Taxonomy" id="6239"/>
    <lineage>
        <taxon>Eukaryota</taxon>
        <taxon>Metazoa</taxon>
        <taxon>Ecdysozoa</taxon>
        <taxon>Nematoda</taxon>
        <taxon>Chromadorea</taxon>
        <taxon>Rhabditida</taxon>
        <taxon>Rhabditina</taxon>
        <taxon>Rhabditomorpha</taxon>
        <taxon>Rhabditoidea</taxon>
        <taxon>Rhabditidae</taxon>
        <taxon>Peloderinae</taxon>
        <taxon>Caenorhabditis</taxon>
    </lineage>
</organism>
<dbReference type="RefSeq" id="NP_001251450.1">
    <property type="nucleotide sequence ID" value="NM_001264521.3"/>
</dbReference>
<dbReference type="GeneID" id="13181911"/>